<evidence type="ECO:0000313" key="5">
    <source>
        <dbReference type="EMBL" id="MBN2953002.1"/>
    </source>
</evidence>
<evidence type="ECO:0000256" key="1">
    <source>
        <dbReference type="ARBA" id="ARBA00022741"/>
    </source>
</evidence>
<dbReference type="PROSITE" id="PS51722">
    <property type="entry name" value="G_TR_2"/>
    <property type="match status" value="1"/>
</dbReference>
<gene>
    <name evidence="5" type="primary">tet(O)</name>
    <name evidence="5" type="ORF">JTJ23_05270</name>
</gene>
<dbReference type="InterPro" id="IPR027417">
    <property type="entry name" value="P-loop_NTPase"/>
</dbReference>
<dbReference type="Proteomes" id="UP000737612">
    <property type="component" value="Unassembled WGS sequence"/>
</dbReference>
<evidence type="ECO:0000313" key="6">
    <source>
        <dbReference type="Proteomes" id="UP000737612"/>
    </source>
</evidence>
<accession>A0A939CHF4</accession>
<dbReference type="NCBIfam" id="TIGR00231">
    <property type="entry name" value="small_GTP"/>
    <property type="match status" value="1"/>
</dbReference>
<feature type="domain" description="Tr-type G" evidence="4">
    <location>
        <begin position="1"/>
        <end position="233"/>
    </location>
</feature>
<keyword evidence="3" id="KW-0342">GTP-binding</keyword>
<keyword evidence="2" id="KW-0648">Protein biosynthesis</keyword>
<dbReference type="CDD" id="cd04168">
    <property type="entry name" value="TetM_like"/>
    <property type="match status" value="1"/>
</dbReference>
<dbReference type="EMBL" id="JAFHBD010000016">
    <property type="protein sequence ID" value="MBN2953002.1"/>
    <property type="molecule type" value="Genomic_DNA"/>
</dbReference>
<dbReference type="InterPro" id="IPR000795">
    <property type="entry name" value="T_Tr_GTP-bd_dom"/>
</dbReference>
<dbReference type="PRINTS" id="PR01037">
    <property type="entry name" value="TCRTETOQM"/>
</dbReference>
<dbReference type="GO" id="GO:0005525">
    <property type="term" value="F:GTP binding"/>
    <property type="evidence" value="ECO:0007669"/>
    <property type="project" value="UniProtKB-KW"/>
</dbReference>
<dbReference type="AlphaFoldDB" id="A0A939CHF4"/>
<dbReference type="GO" id="GO:0006412">
    <property type="term" value="P:translation"/>
    <property type="evidence" value="ECO:0007669"/>
    <property type="project" value="UniProtKB-KW"/>
</dbReference>
<dbReference type="PROSITE" id="PS00301">
    <property type="entry name" value="G_TR_1"/>
    <property type="match status" value="1"/>
</dbReference>
<feature type="non-terminal residue" evidence="5">
    <location>
        <position position="233"/>
    </location>
</feature>
<dbReference type="GO" id="GO:0003924">
    <property type="term" value="F:GTPase activity"/>
    <property type="evidence" value="ECO:0007669"/>
    <property type="project" value="InterPro"/>
</dbReference>
<dbReference type="Gene3D" id="3.40.50.300">
    <property type="entry name" value="P-loop containing nucleotide triphosphate hydrolases"/>
    <property type="match status" value="1"/>
</dbReference>
<evidence type="ECO:0000256" key="3">
    <source>
        <dbReference type="ARBA" id="ARBA00023134"/>
    </source>
</evidence>
<dbReference type="Pfam" id="PF00009">
    <property type="entry name" value="GTP_EFTU"/>
    <property type="match status" value="1"/>
</dbReference>
<dbReference type="InterPro" id="IPR031157">
    <property type="entry name" value="G_TR_CS"/>
</dbReference>
<dbReference type="PANTHER" id="PTHR43261:SF1">
    <property type="entry name" value="RIBOSOME-RELEASING FACTOR 2, MITOCHONDRIAL"/>
    <property type="match status" value="1"/>
</dbReference>
<dbReference type="GO" id="GO:0032790">
    <property type="term" value="P:ribosome disassembly"/>
    <property type="evidence" value="ECO:0007669"/>
    <property type="project" value="TreeGrafter"/>
</dbReference>
<protein>
    <submittedName>
        <fullName evidence="5">Tetracycline resistance ribosomal protection protein Tet(O)</fullName>
    </submittedName>
</protein>
<organism evidence="5 6">
    <name type="scientific">Fusicatenibacter saccharivorans</name>
    <dbReference type="NCBI Taxonomy" id="1150298"/>
    <lineage>
        <taxon>Bacteria</taxon>
        <taxon>Bacillati</taxon>
        <taxon>Bacillota</taxon>
        <taxon>Clostridia</taxon>
        <taxon>Lachnospirales</taxon>
        <taxon>Lachnospiraceae</taxon>
        <taxon>Fusicatenibacter</taxon>
    </lineage>
</organism>
<dbReference type="PANTHER" id="PTHR43261">
    <property type="entry name" value="TRANSLATION ELONGATION FACTOR G-RELATED"/>
    <property type="match status" value="1"/>
</dbReference>
<sequence length="233" mass="26179">MKIINLGILAHVDAGKTTLTESLLYTSGAIAEPGSVDKGTTRTDTMNLERQRGITIQTAVTSFQWEDVKVNIIDTPGHMDFLAEVYRSLSVLDGAVLLVSAKDGIQAQTRILFHALQTMKIPTIFFINKIDQEGIDLPMVYREMKAKLSSEIIVKQKVGQHPHINVTDNDDMEQWDAVIMGNDELLEKYMSGKPFKMSELEQEENRRFQNGTLFPVYHGSAKNNLGIRQLIEV</sequence>
<evidence type="ECO:0000256" key="2">
    <source>
        <dbReference type="ARBA" id="ARBA00022917"/>
    </source>
</evidence>
<dbReference type="InterPro" id="IPR005225">
    <property type="entry name" value="Small_GTP-bd"/>
</dbReference>
<comment type="caution">
    <text evidence="5">The sequence shown here is derived from an EMBL/GenBank/DDBJ whole genome shotgun (WGS) entry which is preliminary data.</text>
</comment>
<reference evidence="5" key="1">
    <citation type="submission" date="2021-02" db="EMBL/GenBank/DDBJ databases">
        <title>Metagenome-assembled genomes from human diarrheal sample B26.</title>
        <authorList>
            <person name="Ateba T.P."/>
            <person name="Alayande K.A."/>
            <person name="Mwanza M."/>
        </authorList>
    </citation>
    <scope>NUCLEOTIDE SEQUENCE</scope>
    <source>
        <strain evidence="5">06WH</strain>
    </source>
</reference>
<name>A0A939CHF4_9FIRM</name>
<dbReference type="PRINTS" id="PR00315">
    <property type="entry name" value="ELONGATNFCT"/>
</dbReference>
<dbReference type="SUPFAM" id="SSF52540">
    <property type="entry name" value="P-loop containing nucleoside triphosphate hydrolases"/>
    <property type="match status" value="1"/>
</dbReference>
<proteinExistence type="predicted"/>
<evidence type="ECO:0000259" key="4">
    <source>
        <dbReference type="PROSITE" id="PS51722"/>
    </source>
</evidence>
<keyword evidence="1" id="KW-0547">Nucleotide-binding</keyword>